<gene>
    <name evidence="2" type="ORF">AALO_G00260020</name>
</gene>
<dbReference type="InterPro" id="IPR051771">
    <property type="entry name" value="FAM167_domain"/>
</dbReference>
<feature type="region of interest" description="Disordered" evidence="1">
    <location>
        <begin position="101"/>
        <end position="138"/>
    </location>
</feature>
<comment type="caution">
    <text evidence="2">The sequence shown here is derived from an EMBL/GenBank/DDBJ whole genome shotgun (WGS) entry which is preliminary data.</text>
</comment>
<feature type="compositionally biased region" description="Low complexity" evidence="1">
    <location>
        <begin position="121"/>
        <end position="138"/>
    </location>
</feature>
<reference evidence="2" key="1">
    <citation type="submission" date="2020-10" db="EMBL/GenBank/DDBJ databases">
        <title>Chromosome-scale genome assembly of the Allis shad, Alosa alosa.</title>
        <authorList>
            <person name="Margot Z."/>
            <person name="Christophe K."/>
            <person name="Cabau C."/>
            <person name="Louis A."/>
            <person name="Berthelot C."/>
            <person name="Parey E."/>
            <person name="Roest Crollius H."/>
            <person name="Montfort J."/>
            <person name="Robinson-Rechavi M."/>
            <person name="Bucao C."/>
            <person name="Bouchez O."/>
            <person name="Gislard M."/>
            <person name="Lluch J."/>
            <person name="Milhes M."/>
            <person name="Lampietro C."/>
            <person name="Lopez Roques C."/>
            <person name="Donnadieu C."/>
            <person name="Braasch I."/>
            <person name="Desvignes T."/>
            <person name="Postlethwait J."/>
            <person name="Bobe J."/>
            <person name="Guiguen Y."/>
        </authorList>
    </citation>
    <scope>NUCLEOTIDE SEQUENCE</scope>
    <source>
        <strain evidence="2">M-15738</strain>
        <tissue evidence="2">Blood</tissue>
    </source>
</reference>
<dbReference type="Proteomes" id="UP000823561">
    <property type="component" value="Chromosome 20"/>
</dbReference>
<protein>
    <submittedName>
        <fullName evidence="2">Uncharacterized protein</fullName>
    </submittedName>
</protein>
<evidence type="ECO:0000313" key="2">
    <source>
        <dbReference type="EMBL" id="KAG5264973.1"/>
    </source>
</evidence>
<accession>A0AAV6FQ33</accession>
<evidence type="ECO:0000313" key="3">
    <source>
        <dbReference type="Proteomes" id="UP000823561"/>
    </source>
</evidence>
<name>A0AAV6FQ33_9TELE</name>
<evidence type="ECO:0000256" key="1">
    <source>
        <dbReference type="SAM" id="MobiDB-lite"/>
    </source>
</evidence>
<sequence length="178" mass="19901">MEVVLTRLRDFSCREATFDTCKSVAALPHRDMENRGCLAEEEPRGGSPPRETGTHQLDIETALAWLRKELIEMRSQDQVLIRQLMDLHAGIQELKLECAEAELELEEEEEEESKEDEEASWDSGSDAGDSGSTLSSSGEMDCYLPSAPCLYPHHSPCSPCSLWGSPPKRHLSRRSSLP</sequence>
<dbReference type="PANTHER" id="PTHR32289">
    <property type="entry name" value="PROTEIN FAM167A"/>
    <property type="match status" value="1"/>
</dbReference>
<dbReference type="EMBL" id="JADWDJ010000020">
    <property type="protein sequence ID" value="KAG5264973.1"/>
    <property type="molecule type" value="Genomic_DNA"/>
</dbReference>
<keyword evidence="3" id="KW-1185">Reference proteome</keyword>
<feature type="compositionally biased region" description="Acidic residues" evidence="1">
    <location>
        <begin position="101"/>
        <end position="120"/>
    </location>
</feature>
<organism evidence="2 3">
    <name type="scientific">Alosa alosa</name>
    <name type="common">allis shad</name>
    <dbReference type="NCBI Taxonomy" id="278164"/>
    <lineage>
        <taxon>Eukaryota</taxon>
        <taxon>Metazoa</taxon>
        <taxon>Chordata</taxon>
        <taxon>Craniata</taxon>
        <taxon>Vertebrata</taxon>
        <taxon>Euteleostomi</taxon>
        <taxon>Actinopterygii</taxon>
        <taxon>Neopterygii</taxon>
        <taxon>Teleostei</taxon>
        <taxon>Clupei</taxon>
        <taxon>Clupeiformes</taxon>
        <taxon>Clupeoidei</taxon>
        <taxon>Clupeidae</taxon>
        <taxon>Alosa</taxon>
    </lineage>
</organism>
<proteinExistence type="predicted"/>
<feature type="region of interest" description="Disordered" evidence="1">
    <location>
        <begin position="35"/>
        <end position="54"/>
    </location>
</feature>
<dbReference type="AlphaFoldDB" id="A0AAV6FQ33"/>
<dbReference type="PANTHER" id="PTHR32289:SF5">
    <property type="entry name" value="TRANSMEMBRANE 74B, OPPOSITE STRAND"/>
    <property type="match status" value="1"/>
</dbReference>